<evidence type="ECO:0000256" key="6">
    <source>
        <dbReference type="ARBA" id="ARBA00023306"/>
    </source>
</evidence>
<feature type="compositionally biased region" description="Polar residues" evidence="8">
    <location>
        <begin position="23"/>
        <end position="38"/>
    </location>
</feature>
<proteinExistence type="inferred from homology"/>
<comment type="caution">
    <text evidence="10">The sequence shown here is derived from an EMBL/GenBank/DDBJ whole genome shotgun (WGS) entry which is preliminary data.</text>
</comment>
<evidence type="ECO:0000259" key="9">
    <source>
        <dbReference type="Pfam" id="PF24807"/>
    </source>
</evidence>
<feature type="repeat" description="WD" evidence="7">
    <location>
        <begin position="514"/>
        <end position="546"/>
    </location>
</feature>
<evidence type="ECO:0000256" key="2">
    <source>
        <dbReference type="ARBA" id="ARBA00022574"/>
    </source>
</evidence>
<feature type="compositionally biased region" description="Polar residues" evidence="8">
    <location>
        <begin position="1"/>
        <end position="12"/>
    </location>
</feature>
<dbReference type="PROSITE" id="PS50294">
    <property type="entry name" value="WD_REPEATS_REGION"/>
    <property type="match status" value="3"/>
</dbReference>
<organism evidence="10 11">
    <name type="scientific">Actinomortierella ambigua</name>
    <dbReference type="NCBI Taxonomy" id="1343610"/>
    <lineage>
        <taxon>Eukaryota</taxon>
        <taxon>Fungi</taxon>
        <taxon>Fungi incertae sedis</taxon>
        <taxon>Mucoromycota</taxon>
        <taxon>Mortierellomycotina</taxon>
        <taxon>Mortierellomycetes</taxon>
        <taxon>Mortierellales</taxon>
        <taxon>Mortierellaceae</taxon>
        <taxon>Actinomortierella</taxon>
    </lineage>
</organism>
<feature type="region of interest" description="Disordered" evidence="8">
    <location>
        <begin position="59"/>
        <end position="211"/>
    </location>
</feature>
<dbReference type="InterPro" id="IPR033010">
    <property type="entry name" value="Cdc20/Fizzy"/>
</dbReference>
<comment type="similarity">
    <text evidence="1">Belongs to the WD repeat CDC20/Fizzy family.</text>
</comment>
<dbReference type="GO" id="GO:0010997">
    <property type="term" value="F:anaphase-promoting complex binding"/>
    <property type="evidence" value="ECO:0007669"/>
    <property type="project" value="InterPro"/>
</dbReference>
<dbReference type="PROSITE" id="PS00678">
    <property type="entry name" value="WD_REPEATS_1"/>
    <property type="match status" value="1"/>
</dbReference>
<reference evidence="10" key="1">
    <citation type="journal article" date="2020" name="Fungal Divers.">
        <title>Resolving the Mortierellaceae phylogeny through synthesis of multi-gene phylogenetics and phylogenomics.</title>
        <authorList>
            <person name="Vandepol N."/>
            <person name="Liber J."/>
            <person name="Desiro A."/>
            <person name="Na H."/>
            <person name="Kennedy M."/>
            <person name="Barry K."/>
            <person name="Grigoriev I.V."/>
            <person name="Miller A.N."/>
            <person name="O'Donnell K."/>
            <person name="Stajich J.E."/>
            <person name="Bonito G."/>
        </authorList>
    </citation>
    <scope>NUCLEOTIDE SEQUENCE</scope>
    <source>
        <strain evidence="10">BC1065</strain>
    </source>
</reference>
<keyword evidence="4" id="KW-0677">Repeat</keyword>
<feature type="compositionally biased region" description="Polar residues" evidence="8">
    <location>
        <begin position="150"/>
        <end position="171"/>
    </location>
</feature>
<dbReference type="InterPro" id="IPR056150">
    <property type="entry name" value="WD40_CDC20-Fz"/>
</dbReference>
<dbReference type="Gene3D" id="2.130.10.10">
    <property type="entry name" value="YVTN repeat-like/Quinoprotein amine dehydrogenase"/>
    <property type="match status" value="1"/>
</dbReference>
<evidence type="ECO:0000313" key="10">
    <source>
        <dbReference type="EMBL" id="KAG0257351.1"/>
    </source>
</evidence>
<keyword evidence="6" id="KW-0131">Cell cycle</keyword>
<dbReference type="OrthoDB" id="10263272at2759"/>
<dbReference type="PROSITE" id="PS50082">
    <property type="entry name" value="WD_REPEATS_2"/>
    <property type="match status" value="3"/>
</dbReference>
<feature type="domain" description="CDC20/Fizzy WD40" evidence="9">
    <location>
        <begin position="385"/>
        <end position="677"/>
    </location>
</feature>
<evidence type="ECO:0000313" key="11">
    <source>
        <dbReference type="Proteomes" id="UP000807716"/>
    </source>
</evidence>
<evidence type="ECO:0000256" key="3">
    <source>
        <dbReference type="ARBA" id="ARBA00022618"/>
    </source>
</evidence>
<keyword evidence="11" id="KW-1185">Reference proteome</keyword>
<dbReference type="InterPro" id="IPR019775">
    <property type="entry name" value="WD40_repeat_CS"/>
</dbReference>
<dbReference type="GO" id="GO:0051301">
    <property type="term" value="P:cell division"/>
    <property type="evidence" value="ECO:0007669"/>
    <property type="project" value="UniProtKB-KW"/>
</dbReference>
<feature type="repeat" description="WD" evidence="7">
    <location>
        <begin position="646"/>
        <end position="687"/>
    </location>
</feature>
<dbReference type="EMBL" id="JAAAJB010000366">
    <property type="protein sequence ID" value="KAG0257351.1"/>
    <property type="molecule type" value="Genomic_DNA"/>
</dbReference>
<feature type="compositionally biased region" description="Polar residues" evidence="8">
    <location>
        <begin position="727"/>
        <end position="739"/>
    </location>
</feature>
<evidence type="ECO:0000256" key="7">
    <source>
        <dbReference type="PROSITE-ProRule" id="PRU00221"/>
    </source>
</evidence>
<sequence length="739" mass="77992">MNTASVSANGGAQRTLPPKTPQRMPSTPSLSVKTPVNTSLASSTASNVVAGSVSTSTTAKASLSSSSTISVAASSAPSPSLSSMRPSSSITSKRLQMLQSLRSSSSTPKNSFSNSALLGSSSGAPKTSALNIVPSSPSMPSTPSRTKSTENAVSSTINSPSVRATTTTPGPRSSIVGGGINISTPAGPKSSLAKRSFSEAHSSPFKSTASTPFSSALLGTNGTKNQSGNSLGNVGILSQSRPNKLARVPSIGHLPTKLDVVAHDWKSAPIKKDKKSVPQGDRFIPSRSHNHIASAQAKLDLAKDLETGSTSSESSQPASIAYQEQLAEACGLTLDKRILAFNVEPPMNDRDSIWKKYNQRAGLTRSVTDVALAKRRILSTPDKILDAPGLLDDYYLHLLDWSSNNQIAIGLGKSVYIWDADTGDVNVLCTFTGADDWVASLSWAPDGAYLAIGTFDGDTQIWDVETKGKVRSMTGHQARVGVMSWDNSIVSTGCRDGSIWNHDVRVSNHKVAELLHHTNEVCGLSWRSDGLQLASGGNDNIVNIWDPRNTAVPKFSKTDHQAAVKALAWCPWQNSLLASGGGTRDQMIYFWNTATGARVNSVNTESQVTSILWSSEYREFVSSHGYPDYNLSVYSYPSLAKVSHIVRAHESRVLHTALSPDGQTVATLASDDALKFWKIFEHRKTSKGSSTSGGPGLKRTTSFSGGLDPGLGGSGSGGSHGGPSNIKGKTSLSSMTTIR</sequence>
<dbReference type="SMART" id="SM00320">
    <property type="entry name" value="WD40"/>
    <property type="match status" value="7"/>
</dbReference>
<dbReference type="GO" id="GO:1990757">
    <property type="term" value="F:ubiquitin ligase activator activity"/>
    <property type="evidence" value="ECO:0007669"/>
    <property type="project" value="TreeGrafter"/>
</dbReference>
<feature type="compositionally biased region" description="Low complexity" evidence="8">
    <location>
        <begin position="59"/>
        <end position="124"/>
    </location>
</feature>
<feature type="region of interest" description="Disordered" evidence="8">
    <location>
        <begin position="1"/>
        <end position="38"/>
    </location>
</feature>
<feature type="compositionally biased region" description="Polar residues" evidence="8">
    <location>
        <begin position="199"/>
        <end position="211"/>
    </location>
</feature>
<dbReference type="FunFam" id="2.130.10.10:FF:000098">
    <property type="entry name" value="WD repeat-containing protein slp1"/>
    <property type="match status" value="1"/>
</dbReference>
<keyword evidence="10" id="KW-0808">Transferase</keyword>
<dbReference type="InterPro" id="IPR015943">
    <property type="entry name" value="WD40/YVTN_repeat-like_dom_sf"/>
</dbReference>
<dbReference type="GO" id="GO:0031145">
    <property type="term" value="P:anaphase-promoting complex-dependent catabolic process"/>
    <property type="evidence" value="ECO:0007669"/>
    <property type="project" value="TreeGrafter"/>
</dbReference>
<dbReference type="GO" id="GO:1905786">
    <property type="term" value="P:positive regulation of anaphase-promoting complex-dependent catabolic process"/>
    <property type="evidence" value="ECO:0007669"/>
    <property type="project" value="TreeGrafter"/>
</dbReference>
<keyword evidence="2 7" id="KW-0853">WD repeat</keyword>
<dbReference type="PANTHER" id="PTHR19918:SF8">
    <property type="entry name" value="FI02843P"/>
    <property type="match status" value="1"/>
</dbReference>
<feature type="compositionally biased region" description="Low complexity" evidence="8">
    <location>
        <begin position="134"/>
        <end position="146"/>
    </location>
</feature>
<keyword evidence="5" id="KW-0498">Mitosis</keyword>
<dbReference type="SUPFAM" id="SSF50978">
    <property type="entry name" value="WD40 repeat-like"/>
    <property type="match status" value="1"/>
</dbReference>
<evidence type="ECO:0000256" key="5">
    <source>
        <dbReference type="ARBA" id="ARBA00022776"/>
    </source>
</evidence>
<dbReference type="Proteomes" id="UP000807716">
    <property type="component" value="Unassembled WGS sequence"/>
</dbReference>
<evidence type="ECO:0000256" key="4">
    <source>
        <dbReference type="ARBA" id="ARBA00022737"/>
    </source>
</evidence>
<dbReference type="InterPro" id="IPR001680">
    <property type="entry name" value="WD40_rpt"/>
</dbReference>
<feature type="region of interest" description="Disordered" evidence="8">
    <location>
        <begin position="685"/>
        <end position="739"/>
    </location>
</feature>
<evidence type="ECO:0000256" key="1">
    <source>
        <dbReference type="ARBA" id="ARBA00006445"/>
    </source>
</evidence>
<gene>
    <name evidence="10" type="primary">CDC20</name>
    <name evidence="10" type="ORF">DFQ27_005183</name>
</gene>
<feature type="repeat" description="WD" evidence="7">
    <location>
        <begin position="431"/>
        <end position="472"/>
    </location>
</feature>
<dbReference type="AlphaFoldDB" id="A0A9P6Q2Z1"/>
<feature type="compositionally biased region" description="Gly residues" evidence="8">
    <location>
        <begin position="707"/>
        <end position="721"/>
    </location>
</feature>
<dbReference type="Pfam" id="PF24807">
    <property type="entry name" value="WD40_CDC20-Fz"/>
    <property type="match status" value="1"/>
</dbReference>
<dbReference type="GO" id="GO:0016740">
    <property type="term" value="F:transferase activity"/>
    <property type="evidence" value="ECO:0007669"/>
    <property type="project" value="UniProtKB-KW"/>
</dbReference>
<accession>A0A9P6Q2Z1</accession>
<dbReference type="PANTHER" id="PTHR19918">
    <property type="entry name" value="CELL DIVISION CYCLE 20 CDC20 FIZZY -RELATED"/>
    <property type="match status" value="1"/>
</dbReference>
<dbReference type="GO" id="GO:0005680">
    <property type="term" value="C:anaphase-promoting complex"/>
    <property type="evidence" value="ECO:0007669"/>
    <property type="project" value="TreeGrafter"/>
</dbReference>
<dbReference type="InterPro" id="IPR036322">
    <property type="entry name" value="WD40_repeat_dom_sf"/>
</dbReference>
<name>A0A9P6Q2Z1_9FUNG</name>
<evidence type="ECO:0000256" key="8">
    <source>
        <dbReference type="SAM" id="MobiDB-lite"/>
    </source>
</evidence>
<protein>
    <submittedName>
        <fullName evidence="10">Ubiquitin-protein transferase activating protein</fullName>
    </submittedName>
</protein>
<keyword evidence="3" id="KW-0132">Cell division</keyword>